<feature type="coiled-coil region" evidence="1">
    <location>
        <begin position="377"/>
        <end position="404"/>
    </location>
</feature>
<name>A0A0C7L5S8_PARSO</name>
<organism evidence="2 3">
    <name type="scientific">Paraclostridium sordellii</name>
    <name type="common">Clostridium sordellii</name>
    <dbReference type="NCBI Taxonomy" id="1505"/>
    <lineage>
        <taxon>Bacteria</taxon>
        <taxon>Bacillati</taxon>
        <taxon>Bacillota</taxon>
        <taxon>Clostridia</taxon>
        <taxon>Peptostreptococcales</taxon>
        <taxon>Peptostreptococcaceae</taxon>
        <taxon>Paraclostridium</taxon>
    </lineage>
</organism>
<dbReference type="OrthoDB" id="6008408at2"/>
<evidence type="ECO:0000313" key="2">
    <source>
        <dbReference type="EMBL" id="CEP41866.1"/>
    </source>
</evidence>
<keyword evidence="1" id="KW-0175">Coiled coil</keyword>
<accession>A0A0C7L5S8</accession>
<dbReference type="RefSeq" id="WP_055343286.1">
    <property type="nucleotide sequence ID" value="NZ_CEKZ01000027.1"/>
</dbReference>
<proteinExistence type="predicted"/>
<protein>
    <submittedName>
        <fullName evidence="2">Replication protein</fullName>
    </submittedName>
</protein>
<evidence type="ECO:0000256" key="1">
    <source>
        <dbReference type="SAM" id="Coils"/>
    </source>
</evidence>
<dbReference type="EMBL" id="CEKZ01000027">
    <property type="protein sequence ID" value="CEP41866.1"/>
    <property type="molecule type" value="Genomic_DNA"/>
</dbReference>
<evidence type="ECO:0000313" key="3">
    <source>
        <dbReference type="Proteomes" id="UP000049127"/>
    </source>
</evidence>
<dbReference type="Proteomes" id="UP000049127">
    <property type="component" value="Unassembled WGS sequence"/>
</dbReference>
<gene>
    <name evidence="2" type="ORF">R28058_32921</name>
</gene>
<dbReference type="AlphaFoldDB" id="A0A0C7L5S8"/>
<sequence>MQMTGFCDHLYDESTDGYIQILKLNDDTDGRKTIKIYNTKNDGLRDIVEELHKEEDVFLSPNTMYLPKRRVENIRQFRALFQDIDCEGMGLKKAETVYMIWMLHFEGKIPKPTMITDSGRGVHLYWRIQNAPYGALNTWQELQDYIYYNLKHLGADRKATDGARVLRLPGTINSKCDKNCKVLYIDNELEYSMYELRESYLNYKPKTHQLQMQQIKQIDNKVISNRFFNSYSLHMERANDLEMLCRLRKYDMTGYRNMALHCFAYWKGIYIRDNYELENIVIEFNNSFTEPLKETEVQAVLRCIPKAIDKFIAYEQGLRSGERKRVSKGMRDKEGYWYKNETLIDRLGITKKEQKHMKTIIGLDEKYDRNNERRRAKRRNEEGLTKKQQELKVLQDKIKILKSEGLTNRIISERLSIPLKTLERHITKMKKSNLL</sequence>
<reference evidence="2 3" key="1">
    <citation type="submission" date="2015-01" db="EMBL/GenBank/DDBJ databases">
        <authorList>
            <person name="Aslett A.Martin."/>
            <person name="De Silva Nishadi"/>
        </authorList>
    </citation>
    <scope>NUCLEOTIDE SEQUENCE [LARGE SCALE GENOMIC DNA]</scope>
    <source>
        <strain evidence="2 3">R28058</strain>
    </source>
</reference>